<dbReference type="Proteomes" id="UP000007879">
    <property type="component" value="Unassembled WGS sequence"/>
</dbReference>
<dbReference type="PROSITE" id="PS50088">
    <property type="entry name" value="ANK_REPEAT"/>
    <property type="match status" value="2"/>
</dbReference>
<dbReference type="STRING" id="400682.A0A1X7UWH0"/>
<sequence>MSRTLPRDNGVLCRAVAAGDQELVASLLSSGSNVNEASSDGKYPLVIAAFQGHAEIAKQLLEANADVNVANMSTGWTPCHAAAIRGHGKVLLYLMEQQPDLSLKDTMGRTAVDFASAQDSIWPYFGVLKCQRTSKENLIRLDVIRKEEEEDLKGSESEQVNERPRSTKPLSYYSRPGSSYVLTEQSTKNELSSKSKSVTAAVAYGDILYEER</sequence>
<feature type="repeat" description="ANK" evidence="3">
    <location>
        <begin position="74"/>
        <end position="106"/>
    </location>
</feature>
<keyword evidence="2 3" id="KW-0040">ANK repeat</keyword>
<evidence type="ECO:0000313" key="5">
    <source>
        <dbReference type="EnsemblMetazoa" id="Aqu2.1.32113_001"/>
    </source>
</evidence>
<feature type="compositionally biased region" description="Basic and acidic residues" evidence="4">
    <location>
        <begin position="150"/>
        <end position="165"/>
    </location>
</feature>
<protein>
    <submittedName>
        <fullName evidence="5">Uncharacterized protein</fullName>
    </submittedName>
</protein>
<gene>
    <name evidence="5" type="primary">100634982</name>
</gene>
<dbReference type="eggNOG" id="KOG0508">
    <property type="taxonomic scope" value="Eukaryota"/>
</dbReference>
<dbReference type="EnsemblMetazoa" id="XM_003386522.2">
    <property type="protein sequence ID" value="XP_003386570.1"/>
    <property type="gene ID" value="LOC100634982"/>
</dbReference>
<keyword evidence="6" id="KW-1185">Reference proteome</keyword>
<keyword evidence="1" id="KW-0677">Repeat</keyword>
<proteinExistence type="predicted"/>
<reference evidence="6" key="1">
    <citation type="journal article" date="2010" name="Nature">
        <title>The Amphimedon queenslandica genome and the evolution of animal complexity.</title>
        <authorList>
            <person name="Srivastava M."/>
            <person name="Simakov O."/>
            <person name="Chapman J."/>
            <person name="Fahey B."/>
            <person name="Gauthier M.E."/>
            <person name="Mitros T."/>
            <person name="Richards G.S."/>
            <person name="Conaco C."/>
            <person name="Dacre M."/>
            <person name="Hellsten U."/>
            <person name="Larroux C."/>
            <person name="Putnam N.H."/>
            <person name="Stanke M."/>
            <person name="Adamska M."/>
            <person name="Darling A."/>
            <person name="Degnan S.M."/>
            <person name="Oakley T.H."/>
            <person name="Plachetzki D.C."/>
            <person name="Zhai Y."/>
            <person name="Adamski M."/>
            <person name="Calcino A."/>
            <person name="Cummins S.F."/>
            <person name="Goodstein D.M."/>
            <person name="Harris C."/>
            <person name="Jackson D.J."/>
            <person name="Leys S.P."/>
            <person name="Shu S."/>
            <person name="Woodcroft B.J."/>
            <person name="Vervoort M."/>
            <person name="Kosik K.S."/>
            <person name="Manning G."/>
            <person name="Degnan B.M."/>
            <person name="Rokhsar D.S."/>
        </authorList>
    </citation>
    <scope>NUCLEOTIDE SEQUENCE [LARGE SCALE GENOMIC DNA]</scope>
</reference>
<feature type="region of interest" description="Disordered" evidence="4">
    <location>
        <begin position="150"/>
        <end position="178"/>
    </location>
</feature>
<dbReference type="EnsemblMetazoa" id="Aqu2.1.32113_001">
    <property type="protein sequence ID" value="Aqu2.1.32113_001"/>
    <property type="gene ID" value="Aqu2.1.32113"/>
</dbReference>
<dbReference type="SMART" id="SM00248">
    <property type="entry name" value="ANK"/>
    <property type="match status" value="3"/>
</dbReference>
<reference evidence="5" key="2">
    <citation type="submission" date="2017-05" db="UniProtKB">
        <authorList>
            <consortium name="EnsemblMetazoa"/>
        </authorList>
    </citation>
    <scope>IDENTIFICATION</scope>
</reference>
<dbReference type="OrthoDB" id="194358at2759"/>
<dbReference type="PANTHER" id="PTHR24171">
    <property type="entry name" value="ANKYRIN REPEAT DOMAIN-CONTAINING PROTEIN 39-RELATED"/>
    <property type="match status" value="1"/>
</dbReference>
<organism evidence="5">
    <name type="scientific">Amphimedon queenslandica</name>
    <name type="common">Sponge</name>
    <dbReference type="NCBI Taxonomy" id="400682"/>
    <lineage>
        <taxon>Eukaryota</taxon>
        <taxon>Metazoa</taxon>
        <taxon>Porifera</taxon>
        <taxon>Demospongiae</taxon>
        <taxon>Heteroscleromorpha</taxon>
        <taxon>Haplosclerida</taxon>
        <taxon>Niphatidae</taxon>
        <taxon>Amphimedon</taxon>
    </lineage>
</organism>
<feature type="repeat" description="ANK" evidence="3">
    <location>
        <begin position="40"/>
        <end position="72"/>
    </location>
</feature>
<dbReference type="OMA" id="DAIWPFF"/>
<accession>A0A1X7UWH0</accession>
<evidence type="ECO:0000256" key="2">
    <source>
        <dbReference type="ARBA" id="ARBA00023043"/>
    </source>
</evidence>
<dbReference type="Gene3D" id="1.25.40.20">
    <property type="entry name" value="Ankyrin repeat-containing domain"/>
    <property type="match status" value="1"/>
</dbReference>
<dbReference type="PROSITE" id="PS50297">
    <property type="entry name" value="ANK_REP_REGION"/>
    <property type="match status" value="2"/>
</dbReference>
<dbReference type="InParanoid" id="A0A1X7UWH0"/>
<evidence type="ECO:0000256" key="3">
    <source>
        <dbReference type="PROSITE-ProRule" id="PRU00023"/>
    </source>
</evidence>
<dbReference type="KEGG" id="aqu:100634982"/>
<evidence type="ECO:0000313" key="6">
    <source>
        <dbReference type="Proteomes" id="UP000007879"/>
    </source>
</evidence>
<dbReference type="AlphaFoldDB" id="A0A1X7UWH0"/>
<dbReference type="Pfam" id="PF12796">
    <property type="entry name" value="Ank_2"/>
    <property type="match status" value="1"/>
</dbReference>
<dbReference type="InterPro" id="IPR002110">
    <property type="entry name" value="Ankyrin_rpt"/>
</dbReference>
<dbReference type="SUPFAM" id="SSF48403">
    <property type="entry name" value="Ankyrin repeat"/>
    <property type="match status" value="1"/>
</dbReference>
<evidence type="ECO:0000256" key="1">
    <source>
        <dbReference type="ARBA" id="ARBA00022737"/>
    </source>
</evidence>
<name>A0A1X7UWH0_AMPQE</name>
<dbReference type="InterPro" id="IPR036770">
    <property type="entry name" value="Ankyrin_rpt-contain_sf"/>
</dbReference>
<evidence type="ECO:0000256" key="4">
    <source>
        <dbReference type="SAM" id="MobiDB-lite"/>
    </source>
</evidence>